<organism evidence="2 3">
    <name type="scientific">Scleroderma citrinum Foug A</name>
    <dbReference type="NCBI Taxonomy" id="1036808"/>
    <lineage>
        <taxon>Eukaryota</taxon>
        <taxon>Fungi</taxon>
        <taxon>Dikarya</taxon>
        <taxon>Basidiomycota</taxon>
        <taxon>Agaricomycotina</taxon>
        <taxon>Agaricomycetes</taxon>
        <taxon>Agaricomycetidae</taxon>
        <taxon>Boletales</taxon>
        <taxon>Sclerodermatineae</taxon>
        <taxon>Sclerodermataceae</taxon>
        <taxon>Scleroderma</taxon>
    </lineage>
</organism>
<dbReference type="AlphaFoldDB" id="A0A0C3A1T3"/>
<proteinExistence type="predicted"/>
<dbReference type="EMBL" id="KN822012">
    <property type="protein sequence ID" value="KIM67588.1"/>
    <property type="molecule type" value="Genomic_DNA"/>
</dbReference>
<sequence length="281" mass="31555">MFKRIEKRRRKREEEEELGLDEDTKDLLGLHDTDSAESDTGSESDMDPQANDDVEGEEVVEGEDESELGDGDEESPISVEEALKDPVYLISLEPTLHGCILCKSKVIKNAQMATAHRDSAAHKRRYERFMPLALASAPGSNAWDIAKTLRARGGGQEHQLSDQLSKRALKRQAKQATLQEKRKRHKELKTKAMKKKAEKKALKADTTNPGVVKVTEPQSEPGRPVKRPKLEQKPSSIPEPKPVSRAKGNKKSQKDIRRMLHIVPPRVTIGKEQIIIQQRSP</sequence>
<reference evidence="2 3" key="1">
    <citation type="submission" date="2014-04" db="EMBL/GenBank/DDBJ databases">
        <authorList>
            <consortium name="DOE Joint Genome Institute"/>
            <person name="Kuo A."/>
            <person name="Kohler A."/>
            <person name="Nagy L.G."/>
            <person name="Floudas D."/>
            <person name="Copeland A."/>
            <person name="Barry K.W."/>
            <person name="Cichocki N."/>
            <person name="Veneault-Fourrey C."/>
            <person name="LaButti K."/>
            <person name="Lindquist E.A."/>
            <person name="Lipzen A."/>
            <person name="Lundell T."/>
            <person name="Morin E."/>
            <person name="Murat C."/>
            <person name="Sun H."/>
            <person name="Tunlid A."/>
            <person name="Henrissat B."/>
            <person name="Grigoriev I.V."/>
            <person name="Hibbett D.S."/>
            <person name="Martin F."/>
            <person name="Nordberg H.P."/>
            <person name="Cantor M.N."/>
            <person name="Hua S.X."/>
        </authorList>
    </citation>
    <scope>NUCLEOTIDE SEQUENCE [LARGE SCALE GENOMIC DNA]</scope>
    <source>
        <strain evidence="2 3">Foug A</strain>
    </source>
</reference>
<feature type="region of interest" description="Disordered" evidence="1">
    <location>
        <begin position="176"/>
        <end position="264"/>
    </location>
</feature>
<evidence type="ECO:0000313" key="3">
    <source>
        <dbReference type="Proteomes" id="UP000053989"/>
    </source>
</evidence>
<dbReference type="OrthoDB" id="2538461at2759"/>
<feature type="compositionally biased region" description="Acidic residues" evidence="1">
    <location>
        <begin position="35"/>
        <end position="75"/>
    </location>
</feature>
<evidence type="ECO:0000313" key="2">
    <source>
        <dbReference type="EMBL" id="KIM67588.1"/>
    </source>
</evidence>
<feature type="compositionally biased region" description="Basic residues" evidence="1">
    <location>
        <begin position="181"/>
        <end position="198"/>
    </location>
</feature>
<gene>
    <name evidence="2" type="ORF">SCLCIDRAFT_1110295</name>
</gene>
<reference evidence="3" key="2">
    <citation type="submission" date="2015-01" db="EMBL/GenBank/DDBJ databases">
        <title>Evolutionary Origins and Diversification of the Mycorrhizal Mutualists.</title>
        <authorList>
            <consortium name="DOE Joint Genome Institute"/>
            <consortium name="Mycorrhizal Genomics Consortium"/>
            <person name="Kohler A."/>
            <person name="Kuo A."/>
            <person name="Nagy L.G."/>
            <person name="Floudas D."/>
            <person name="Copeland A."/>
            <person name="Barry K.W."/>
            <person name="Cichocki N."/>
            <person name="Veneault-Fourrey C."/>
            <person name="LaButti K."/>
            <person name="Lindquist E.A."/>
            <person name="Lipzen A."/>
            <person name="Lundell T."/>
            <person name="Morin E."/>
            <person name="Murat C."/>
            <person name="Riley R."/>
            <person name="Ohm R."/>
            <person name="Sun H."/>
            <person name="Tunlid A."/>
            <person name="Henrissat B."/>
            <person name="Grigoriev I.V."/>
            <person name="Hibbett D.S."/>
            <person name="Martin F."/>
        </authorList>
    </citation>
    <scope>NUCLEOTIDE SEQUENCE [LARGE SCALE GENOMIC DNA]</scope>
    <source>
        <strain evidence="3">Foug A</strain>
    </source>
</reference>
<evidence type="ECO:0000256" key="1">
    <source>
        <dbReference type="SAM" id="MobiDB-lite"/>
    </source>
</evidence>
<dbReference type="Proteomes" id="UP000053989">
    <property type="component" value="Unassembled WGS sequence"/>
</dbReference>
<name>A0A0C3A1T3_9AGAM</name>
<feature type="region of interest" description="Disordered" evidence="1">
    <location>
        <begin position="1"/>
        <end position="76"/>
    </location>
</feature>
<feature type="compositionally biased region" description="Basic and acidic residues" evidence="1">
    <location>
        <begin position="25"/>
        <end position="34"/>
    </location>
</feature>
<feature type="compositionally biased region" description="Basic residues" evidence="1">
    <location>
        <begin position="1"/>
        <end position="11"/>
    </location>
</feature>
<dbReference type="HOGENOM" id="CLU_063920_0_0_1"/>
<dbReference type="InParanoid" id="A0A0C3A1T3"/>
<dbReference type="STRING" id="1036808.A0A0C3A1T3"/>
<keyword evidence="3" id="KW-1185">Reference proteome</keyword>
<feature type="compositionally biased region" description="Acidic residues" evidence="1">
    <location>
        <begin position="14"/>
        <end position="24"/>
    </location>
</feature>
<accession>A0A0C3A1T3</accession>
<protein>
    <submittedName>
        <fullName evidence="2">Uncharacterized protein</fullName>
    </submittedName>
</protein>